<name>A0AAN6FDC0_9PEZI</name>
<keyword evidence="3" id="KW-0227">DNA damage</keyword>
<evidence type="ECO:0000256" key="5">
    <source>
        <dbReference type="ARBA" id="ARBA00023242"/>
    </source>
</evidence>
<reference evidence="6" key="1">
    <citation type="submission" date="2021-12" db="EMBL/GenBank/DDBJ databases">
        <title>Black yeast isolated from Biological Soil Crust.</title>
        <authorList>
            <person name="Kurbessoian T."/>
        </authorList>
    </citation>
    <scope>NUCLEOTIDE SEQUENCE</scope>
    <source>
        <strain evidence="6">CCFEE 5208</strain>
    </source>
</reference>
<evidence type="ECO:0000256" key="4">
    <source>
        <dbReference type="ARBA" id="ARBA00023204"/>
    </source>
</evidence>
<dbReference type="SUPFAM" id="SSF55979">
    <property type="entry name" value="DNA clamp"/>
    <property type="match status" value="1"/>
</dbReference>
<keyword evidence="9" id="KW-1185">Reference proteome</keyword>
<dbReference type="GO" id="GO:0000077">
    <property type="term" value="P:DNA damage checkpoint signaling"/>
    <property type="evidence" value="ECO:0007669"/>
    <property type="project" value="InterPro"/>
</dbReference>
<evidence type="ECO:0000256" key="3">
    <source>
        <dbReference type="ARBA" id="ARBA00022763"/>
    </source>
</evidence>
<accession>A0AAN6FDC0</accession>
<evidence type="ECO:0000256" key="1">
    <source>
        <dbReference type="ARBA" id="ARBA00004123"/>
    </source>
</evidence>
<sequence length="358" mass="38085">MASNVPMFSAVSSSARQLLLLLRCIGFTKKALVRISADGLRFSTEEGSTMESFVFLEKALFTSYNYNPPTPLSSQDDPLGPPTFEINLISLLETLNIFSLSDPNMAKRMIGGHDDFATHRLNRHAGTNAFSDRSMGLIGVCTFNYDGPGTPLSIHMSEAGVATTCDLTTYEADHAEEIPFGRNDLCLKTIMRASSLLDAITELSFMTPASVAIHASPTSSRVNPNLSFSATGALGSATVDFTTTTSSDMPILETFNCATRITANYRFSALKAAQRAMAAATKVSVRMDRQGVLSLQFLIEVDAAGSASGGGGGNGGQALLVAFVDFRYVPLVEGEGEGDMDREGGGTDMGFLSLFLIG</sequence>
<evidence type="ECO:0000313" key="6">
    <source>
        <dbReference type="EMBL" id="KAK0311743.1"/>
    </source>
</evidence>
<dbReference type="PANTHER" id="PTHR10870">
    <property type="entry name" value="CELL CYCLE CHECKPOINT PROTEIN RAD1"/>
    <property type="match status" value="1"/>
</dbReference>
<dbReference type="Proteomes" id="UP001168146">
    <property type="component" value="Unassembled WGS sequence"/>
</dbReference>
<organism evidence="6 8">
    <name type="scientific">Friedmanniomyces endolithicus</name>
    <dbReference type="NCBI Taxonomy" id="329885"/>
    <lineage>
        <taxon>Eukaryota</taxon>
        <taxon>Fungi</taxon>
        <taxon>Dikarya</taxon>
        <taxon>Ascomycota</taxon>
        <taxon>Pezizomycotina</taxon>
        <taxon>Dothideomycetes</taxon>
        <taxon>Dothideomycetidae</taxon>
        <taxon>Mycosphaerellales</taxon>
        <taxon>Teratosphaeriaceae</taxon>
        <taxon>Friedmanniomyces</taxon>
    </lineage>
</organism>
<gene>
    <name evidence="6" type="primary">rad1_2</name>
    <name evidence="7" type="synonym">rad1_1</name>
    <name evidence="6" type="ORF">LTR82_014115</name>
    <name evidence="7" type="ORF">LTR91_003170</name>
</gene>
<evidence type="ECO:0000313" key="8">
    <source>
        <dbReference type="Proteomes" id="UP001168146"/>
    </source>
</evidence>
<keyword evidence="6" id="KW-0378">Hydrolase</keyword>
<keyword evidence="5" id="KW-0539">Nucleus</keyword>
<evidence type="ECO:0000313" key="9">
    <source>
        <dbReference type="Proteomes" id="UP001175353"/>
    </source>
</evidence>
<dbReference type="GO" id="GO:0030896">
    <property type="term" value="C:checkpoint clamp complex"/>
    <property type="evidence" value="ECO:0007669"/>
    <property type="project" value="TreeGrafter"/>
</dbReference>
<protein>
    <submittedName>
        <fullName evidence="6">Checkpoint clamp complex protein Rad1</fullName>
        <ecNumber evidence="6">3.1.11.2</ecNumber>
    </submittedName>
</protein>
<dbReference type="Gene3D" id="3.70.10.10">
    <property type="match status" value="1"/>
</dbReference>
<dbReference type="EC" id="3.1.11.2" evidence="6"/>
<dbReference type="AlphaFoldDB" id="A0AAN6FDC0"/>
<dbReference type="Proteomes" id="UP001175353">
    <property type="component" value="Unassembled WGS sequence"/>
</dbReference>
<comment type="caution">
    <text evidence="6">The sequence shown here is derived from an EMBL/GenBank/DDBJ whole genome shotgun (WGS) entry which is preliminary data.</text>
</comment>
<comment type="similarity">
    <text evidence="2">Belongs to the rad1 family.</text>
</comment>
<dbReference type="PRINTS" id="PR01245">
    <property type="entry name" value="RAD1REC1"/>
</dbReference>
<dbReference type="GO" id="GO:0008311">
    <property type="term" value="F:double-stranded DNA 3'-5' DNA exonuclease activity"/>
    <property type="evidence" value="ECO:0007669"/>
    <property type="project" value="UniProtKB-EC"/>
</dbReference>
<evidence type="ECO:0000313" key="7">
    <source>
        <dbReference type="EMBL" id="KAK1008102.1"/>
    </source>
</evidence>
<keyword evidence="4" id="KW-0234">DNA repair</keyword>
<dbReference type="InterPro" id="IPR046938">
    <property type="entry name" value="DNA_clamp_sf"/>
</dbReference>
<comment type="subcellular location">
    <subcellularLocation>
        <location evidence="1">Nucleus</location>
    </subcellularLocation>
</comment>
<dbReference type="PANTHER" id="PTHR10870:SF0">
    <property type="entry name" value="CELL CYCLE CHECKPOINT PROTEIN RAD1"/>
    <property type="match status" value="1"/>
</dbReference>
<dbReference type="GO" id="GO:0006281">
    <property type="term" value="P:DNA repair"/>
    <property type="evidence" value="ECO:0007669"/>
    <property type="project" value="UniProtKB-KW"/>
</dbReference>
<reference evidence="7" key="2">
    <citation type="submission" date="2023-06" db="EMBL/GenBank/DDBJ databases">
        <title>Black Yeasts Isolated from many extreme environments.</title>
        <authorList>
            <person name="Coleine C."/>
            <person name="Stajich J.E."/>
            <person name="Selbmann L."/>
        </authorList>
    </citation>
    <scope>NUCLEOTIDE SEQUENCE</scope>
    <source>
        <strain evidence="7">CCFEE 5200</strain>
    </source>
</reference>
<dbReference type="InterPro" id="IPR003021">
    <property type="entry name" value="Rad1_Rec1_Rad17"/>
</dbReference>
<dbReference type="EMBL" id="JAUJLE010000016">
    <property type="protein sequence ID" value="KAK1008102.1"/>
    <property type="molecule type" value="Genomic_DNA"/>
</dbReference>
<evidence type="ECO:0000256" key="2">
    <source>
        <dbReference type="ARBA" id="ARBA00010991"/>
    </source>
</evidence>
<dbReference type="EMBL" id="JASUXU010000067">
    <property type="protein sequence ID" value="KAK0311743.1"/>
    <property type="molecule type" value="Genomic_DNA"/>
</dbReference>
<proteinExistence type="inferred from homology"/>
<dbReference type="Pfam" id="PF02144">
    <property type="entry name" value="Rad1"/>
    <property type="match status" value="1"/>
</dbReference>